<dbReference type="GO" id="GO:0016887">
    <property type="term" value="F:ATP hydrolysis activity"/>
    <property type="evidence" value="ECO:0007669"/>
    <property type="project" value="InterPro"/>
</dbReference>
<accession>A0A939BAX0</accession>
<dbReference type="Gene3D" id="3.30.450.380">
    <property type="match status" value="1"/>
</dbReference>
<dbReference type="RefSeq" id="WP_204907838.1">
    <property type="nucleotide sequence ID" value="NZ_JACJLV010000003.1"/>
</dbReference>
<dbReference type="PANTHER" id="PTHR30486:SF15">
    <property type="entry name" value="TYPE II_IV SECRETION SYSTEM ATPASE"/>
    <property type="match status" value="1"/>
</dbReference>
<reference evidence="3" key="2">
    <citation type="journal article" date="2021" name="Sci. Rep.">
        <title>The distribution of antibiotic resistance genes in chicken gut microbiota commensals.</title>
        <authorList>
            <person name="Juricova H."/>
            <person name="Matiasovicova J."/>
            <person name="Kubasova T."/>
            <person name="Cejkova D."/>
            <person name="Rychlik I."/>
        </authorList>
    </citation>
    <scope>NUCLEOTIDE SEQUENCE</scope>
    <source>
        <strain evidence="3">An420c</strain>
    </source>
</reference>
<dbReference type="EMBL" id="JACJLV010000003">
    <property type="protein sequence ID" value="MBM6825774.1"/>
    <property type="molecule type" value="Genomic_DNA"/>
</dbReference>
<dbReference type="InterPro" id="IPR027417">
    <property type="entry name" value="P-loop_NTPase"/>
</dbReference>
<dbReference type="Gene3D" id="3.40.50.300">
    <property type="entry name" value="P-loop containing nucleotide triphosphate hydrolases"/>
    <property type="match status" value="1"/>
</dbReference>
<dbReference type="SMART" id="SM00382">
    <property type="entry name" value="AAA"/>
    <property type="match status" value="1"/>
</dbReference>
<evidence type="ECO:0000313" key="4">
    <source>
        <dbReference type="Proteomes" id="UP000713880"/>
    </source>
</evidence>
<evidence type="ECO:0000256" key="1">
    <source>
        <dbReference type="ARBA" id="ARBA00006611"/>
    </source>
</evidence>
<dbReference type="Proteomes" id="UP000713880">
    <property type="component" value="Unassembled WGS sequence"/>
</dbReference>
<organism evidence="3 4">
    <name type="scientific">Mordavella massiliensis</name>
    <dbReference type="NCBI Taxonomy" id="1871024"/>
    <lineage>
        <taxon>Bacteria</taxon>
        <taxon>Bacillati</taxon>
        <taxon>Bacillota</taxon>
        <taxon>Clostridia</taxon>
        <taxon>Eubacteriales</taxon>
        <taxon>Clostridiaceae</taxon>
        <taxon>Mordavella</taxon>
    </lineage>
</organism>
<reference evidence="3" key="1">
    <citation type="submission" date="2020-08" db="EMBL/GenBank/DDBJ databases">
        <authorList>
            <person name="Cejkova D."/>
            <person name="Kubasova T."/>
            <person name="Jahodarova E."/>
            <person name="Rychlik I."/>
        </authorList>
    </citation>
    <scope>NUCLEOTIDE SEQUENCE</scope>
    <source>
        <strain evidence="3">An420c</strain>
    </source>
</reference>
<evidence type="ECO:0000313" key="3">
    <source>
        <dbReference type="EMBL" id="MBM6825774.1"/>
    </source>
</evidence>
<feature type="domain" description="AAA+ ATPase" evidence="2">
    <location>
        <begin position="187"/>
        <end position="341"/>
    </location>
</feature>
<protein>
    <submittedName>
        <fullName evidence="3">CpaF family protein</fullName>
    </submittedName>
</protein>
<name>A0A939BAX0_9CLOT</name>
<proteinExistence type="inferred from homology"/>
<dbReference type="Pfam" id="PF00437">
    <property type="entry name" value="T2SSE"/>
    <property type="match status" value="1"/>
</dbReference>
<dbReference type="InterPro" id="IPR001482">
    <property type="entry name" value="T2SS/T4SS_dom"/>
</dbReference>
<dbReference type="AlphaFoldDB" id="A0A939BAX0"/>
<sequence length="460" mass="50820">MIRAEQLHARIMDELDMTREIEDEELTRLIYQVLNEASKEEHLSLEEKTALGRELFNAFRKLDLLQDFLEDEDITEIMINGTDYIFYEKEGRLYQSDRRFVSKEKLEDVIQQIVSGANRLVNEASPIVDARLPDGSRVNVVLAPVAVNGPIVTIRKFSREAASMENLMAWGSVSPEISGFLSILVASGYNIFISGGTGSGKTTFLNALSQYIPKDERIITIEDNAELKIRGIPNLVSLEARNANVEGTGAVTIRDLIKAALRMRPNRIIVGEVRSAEAIDMLQALNTGHDGSLSTGHANSPRDMLSRLETMVLMGMDLPLPAIRRQIASGLDLIVHLGRLRDKSRKVLEVTEVLGYQDGEIQLQTLYRFEEEGMKDGRLQGSWTKCHELSCRDKLLAAGYHEAGVAVDRGEGKRSHPLDSMAVLPDALGGSGAAPVLGLAFPDDGGGDLPEKRKRICKAV</sequence>
<dbReference type="PANTHER" id="PTHR30486">
    <property type="entry name" value="TWITCHING MOTILITY PROTEIN PILT"/>
    <property type="match status" value="1"/>
</dbReference>
<dbReference type="CDD" id="cd01130">
    <property type="entry name" value="VirB11-like_ATPase"/>
    <property type="match status" value="1"/>
</dbReference>
<gene>
    <name evidence="3" type="ORF">H6A13_01470</name>
</gene>
<dbReference type="InterPro" id="IPR050921">
    <property type="entry name" value="T4SS_GSP_E_ATPase"/>
</dbReference>
<comment type="similarity">
    <text evidence="1">Belongs to the GSP E family.</text>
</comment>
<dbReference type="InterPro" id="IPR003593">
    <property type="entry name" value="AAA+_ATPase"/>
</dbReference>
<evidence type="ECO:0000259" key="2">
    <source>
        <dbReference type="SMART" id="SM00382"/>
    </source>
</evidence>
<keyword evidence="4" id="KW-1185">Reference proteome</keyword>
<comment type="caution">
    <text evidence="3">The sequence shown here is derived from an EMBL/GenBank/DDBJ whole genome shotgun (WGS) entry which is preliminary data.</text>
</comment>
<dbReference type="SUPFAM" id="SSF52540">
    <property type="entry name" value="P-loop containing nucleoside triphosphate hydrolases"/>
    <property type="match status" value="1"/>
</dbReference>